<accession>V9DPT6</accession>
<feature type="transmembrane region" description="Helical" evidence="2">
    <location>
        <begin position="53"/>
        <end position="78"/>
    </location>
</feature>
<evidence type="ECO:0000256" key="2">
    <source>
        <dbReference type="SAM" id="Phobius"/>
    </source>
</evidence>
<proteinExistence type="predicted"/>
<keyword evidence="2" id="KW-0812">Transmembrane</keyword>
<dbReference type="PANTHER" id="PTHR35394">
    <property type="entry name" value="DUF3176 DOMAIN-CONTAINING PROTEIN"/>
    <property type="match status" value="1"/>
</dbReference>
<evidence type="ECO:0000256" key="1">
    <source>
        <dbReference type="SAM" id="MobiDB-lite"/>
    </source>
</evidence>
<sequence length="633" mass="69147">MSTYTSDGFHASKQEGHVQIRDADEQRRGAPEAGYETPFQTLKNRVLDAIEKYWLFEFFGWTLALGCFIGAVSLLAVHSGKESPNWTLTVGAGRYHKTFGLTVNTVISIFATAFSSGILIPVAASINQLKWVWFQKGRRPLAHFQKFESAARGPLGSIVLLWTLRCRRLACIGAVIVLAALGVGFSFQALVVYPLQAVAVGTSAIQRTNNEWQPISGKFVGLTTEVPGSVIGAVYSGIFQYSSVFSNRRIVDAPEMKVSCSTGNCTWHETYTSMSLCTQCHDISSSIRSTCDTAHVPWNEYYGKAENSTTATIPVQYCNYTLPNGLEVSGLPSTNFTQLAMSSNVANSPHFNADTTVSVLSVVTTVWGASNPTPEYGTSIPLTHGIFSKGAMECGIYYCVQKFNTTVSNGTLDERVIDTYATGRYSTVDNAYVLEPPSSFTNVSTRDDPSANIYLTPNFVSIKQFFSTFWQGNCSVTEAGSANPQSPCTSQMALLLIRESFGTYPAILSRLAKAMSYAMRLQSTPETRPAALGVAYQHKPHVKVRWAWLALSASLLGLALVLLVATIVITAREKTLLWKGSSLAAFSHPLTSDARAAVSEATSPRDVVRMAEKMEVKWEPTDRGFRLVRSHEA</sequence>
<feature type="transmembrane region" description="Helical" evidence="2">
    <location>
        <begin position="169"/>
        <end position="193"/>
    </location>
</feature>
<evidence type="ECO:0000313" key="3">
    <source>
        <dbReference type="EMBL" id="ETI28875.1"/>
    </source>
</evidence>
<protein>
    <submittedName>
        <fullName evidence="3">Uncharacterized protein</fullName>
    </submittedName>
</protein>
<keyword evidence="2" id="KW-0472">Membrane</keyword>
<dbReference type="Pfam" id="PF11374">
    <property type="entry name" value="DUF3176"/>
    <property type="match status" value="1"/>
</dbReference>
<dbReference type="GeneID" id="19979820"/>
<dbReference type="HOGENOM" id="CLU_015092_4_3_1"/>
<dbReference type="AlphaFoldDB" id="V9DPT6"/>
<feature type="transmembrane region" description="Helical" evidence="2">
    <location>
        <begin position="98"/>
        <end position="126"/>
    </location>
</feature>
<evidence type="ECO:0000313" key="4">
    <source>
        <dbReference type="Proteomes" id="UP000030678"/>
    </source>
</evidence>
<keyword evidence="2" id="KW-1133">Transmembrane helix</keyword>
<dbReference type="OrthoDB" id="5376804at2759"/>
<gene>
    <name evidence="3" type="ORF">G647_01327</name>
</gene>
<dbReference type="RefSeq" id="XP_008722949.1">
    <property type="nucleotide sequence ID" value="XM_008724727.1"/>
</dbReference>
<organism evidence="3 4">
    <name type="scientific">Cladophialophora carrionii CBS 160.54</name>
    <dbReference type="NCBI Taxonomy" id="1279043"/>
    <lineage>
        <taxon>Eukaryota</taxon>
        <taxon>Fungi</taxon>
        <taxon>Dikarya</taxon>
        <taxon>Ascomycota</taxon>
        <taxon>Pezizomycotina</taxon>
        <taxon>Eurotiomycetes</taxon>
        <taxon>Chaetothyriomycetidae</taxon>
        <taxon>Chaetothyriales</taxon>
        <taxon>Herpotrichiellaceae</taxon>
        <taxon>Cladophialophora</taxon>
    </lineage>
</organism>
<feature type="transmembrane region" description="Helical" evidence="2">
    <location>
        <begin position="546"/>
        <end position="569"/>
    </location>
</feature>
<name>V9DPT6_9EURO</name>
<dbReference type="Proteomes" id="UP000030678">
    <property type="component" value="Unassembled WGS sequence"/>
</dbReference>
<reference evidence="3 4" key="1">
    <citation type="submission" date="2013-03" db="EMBL/GenBank/DDBJ databases">
        <title>The Genome Sequence of Cladophialophora carrionii CBS 160.54.</title>
        <authorList>
            <consortium name="The Broad Institute Genomics Platform"/>
            <person name="Cuomo C."/>
            <person name="de Hoog S."/>
            <person name="Gorbushina A."/>
            <person name="Walker B."/>
            <person name="Young S.K."/>
            <person name="Zeng Q."/>
            <person name="Gargeya S."/>
            <person name="Fitzgerald M."/>
            <person name="Haas B."/>
            <person name="Abouelleil A."/>
            <person name="Allen A.W."/>
            <person name="Alvarado L."/>
            <person name="Arachchi H.M."/>
            <person name="Berlin A.M."/>
            <person name="Chapman S.B."/>
            <person name="Gainer-Dewar J."/>
            <person name="Goldberg J."/>
            <person name="Griggs A."/>
            <person name="Gujja S."/>
            <person name="Hansen M."/>
            <person name="Howarth C."/>
            <person name="Imamovic A."/>
            <person name="Ireland A."/>
            <person name="Larimer J."/>
            <person name="McCowan C."/>
            <person name="Murphy C."/>
            <person name="Pearson M."/>
            <person name="Poon T.W."/>
            <person name="Priest M."/>
            <person name="Roberts A."/>
            <person name="Saif S."/>
            <person name="Shea T."/>
            <person name="Sisk P."/>
            <person name="Sykes S."/>
            <person name="Wortman J."/>
            <person name="Nusbaum C."/>
            <person name="Birren B."/>
        </authorList>
    </citation>
    <scope>NUCLEOTIDE SEQUENCE [LARGE SCALE GENOMIC DNA]</scope>
    <source>
        <strain evidence="3 4">CBS 160.54</strain>
    </source>
</reference>
<dbReference type="VEuPathDB" id="FungiDB:G647_01327"/>
<feature type="compositionally biased region" description="Basic and acidic residues" evidence="1">
    <location>
        <begin position="10"/>
        <end position="30"/>
    </location>
</feature>
<dbReference type="InterPro" id="IPR021514">
    <property type="entry name" value="DUF3176"/>
</dbReference>
<dbReference type="PANTHER" id="PTHR35394:SF5">
    <property type="entry name" value="DUF3176 DOMAIN-CONTAINING PROTEIN"/>
    <property type="match status" value="1"/>
</dbReference>
<dbReference type="EMBL" id="KB822697">
    <property type="protein sequence ID" value="ETI28875.1"/>
    <property type="molecule type" value="Genomic_DNA"/>
</dbReference>
<feature type="region of interest" description="Disordered" evidence="1">
    <location>
        <begin position="1"/>
        <end position="34"/>
    </location>
</feature>